<dbReference type="NCBIfam" id="TIGR00138">
    <property type="entry name" value="rsmG_gidB"/>
    <property type="match status" value="1"/>
</dbReference>
<comment type="catalytic activity">
    <reaction evidence="6">
        <text>guanosine(527) in 16S rRNA + S-adenosyl-L-methionine = N(7)-methylguanosine(527) in 16S rRNA + S-adenosyl-L-homocysteine</text>
        <dbReference type="Rhea" id="RHEA:42732"/>
        <dbReference type="Rhea" id="RHEA-COMP:10209"/>
        <dbReference type="Rhea" id="RHEA-COMP:10210"/>
        <dbReference type="ChEBI" id="CHEBI:57856"/>
        <dbReference type="ChEBI" id="CHEBI:59789"/>
        <dbReference type="ChEBI" id="CHEBI:74269"/>
        <dbReference type="ChEBI" id="CHEBI:74480"/>
        <dbReference type="EC" id="2.1.1.170"/>
    </reaction>
</comment>
<reference evidence="7 8" key="1">
    <citation type="submission" date="2017-01" db="EMBL/GenBank/DDBJ databases">
        <title>Complete genome sequence of esterase-producing bacterium Croceicoccus marinus E4A9.</title>
        <authorList>
            <person name="Wu Y.-H."/>
            <person name="Cheng H."/>
            <person name="Xu L."/>
            <person name="Huo Y.-Y."/>
            <person name="Wang C.-S."/>
            <person name="Xu X.-W."/>
        </authorList>
    </citation>
    <scope>NUCLEOTIDE SEQUENCE [LARGE SCALE GENOMIC DNA]</scope>
    <source>
        <strain evidence="7 8">E4A9</strain>
    </source>
</reference>
<protein>
    <recommendedName>
        <fullName evidence="6">Ribosomal RNA small subunit methyltransferase G</fullName>
        <ecNumber evidence="6">2.1.1.170</ecNumber>
    </recommendedName>
    <alternativeName>
        <fullName evidence="6">16S rRNA 7-methylguanosine methyltransferase</fullName>
        <shortName evidence="6">16S rRNA m7G methyltransferase</shortName>
    </alternativeName>
</protein>
<keyword evidence="4 6" id="KW-0808">Transferase</keyword>
<dbReference type="SUPFAM" id="SSF53335">
    <property type="entry name" value="S-adenosyl-L-methionine-dependent methyltransferases"/>
    <property type="match status" value="1"/>
</dbReference>
<evidence type="ECO:0000256" key="3">
    <source>
        <dbReference type="ARBA" id="ARBA00022603"/>
    </source>
</evidence>
<dbReference type="Pfam" id="PF02527">
    <property type="entry name" value="GidB"/>
    <property type="match status" value="1"/>
</dbReference>
<evidence type="ECO:0000256" key="5">
    <source>
        <dbReference type="ARBA" id="ARBA00022691"/>
    </source>
</evidence>
<keyword evidence="5 6" id="KW-0949">S-adenosyl-L-methionine</keyword>
<dbReference type="RefSeq" id="WP_066847434.1">
    <property type="nucleotide sequence ID" value="NZ_CP019602.1"/>
</dbReference>
<evidence type="ECO:0000256" key="2">
    <source>
        <dbReference type="ARBA" id="ARBA00022552"/>
    </source>
</evidence>
<sequence>MTNTQNSVDPEDRAKAIAWLEQNLGTDANTLQQLDRFVGMLLEEAENQNLIARATQPIIWTRHIIDSAQLLLHVPRGTSSRWIDLGSGAGLPGLVNAILDPASHFTLVERRPLRTGWLQRAASELGLDNVTVFTGPASAVPDQIFDVITARAFAPMLKLVELAKRFASGTTLWILPKGRSAADELGAEPGWQSMFHVEPSVTDDESGIIVGRLGQAGSRSKGGVRR</sequence>
<dbReference type="GO" id="GO:0005829">
    <property type="term" value="C:cytosol"/>
    <property type="evidence" value="ECO:0007669"/>
    <property type="project" value="TreeGrafter"/>
</dbReference>
<gene>
    <name evidence="6" type="primary">rsmG</name>
    <name evidence="7" type="ORF">A9D14_13585</name>
</gene>
<dbReference type="PANTHER" id="PTHR31760">
    <property type="entry name" value="S-ADENOSYL-L-METHIONINE-DEPENDENT METHYLTRANSFERASES SUPERFAMILY PROTEIN"/>
    <property type="match status" value="1"/>
</dbReference>
<organism evidence="7 8">
    <name type="scientific">Croceicoccus marinus</name>
    <dbReference type="NCBI Taxonomy" id="450378"/>
    <lineage>
        <taxon>Bacteria</taxon>
        <taxon>Pseudomonadati</taxon>
        <taxon>Pseudomonadota</taxon>
        <taxon>Alphaproteobacteria</taxon>
        <taxon>Sphingomonadales</taxon>
        <taxon>Erythrobacteraceae</taxon>
        <taxon>Croceicoccus</taxon>
    </lineage>
</organism>
<comment type="similarity">
    <text evidence="6">Belongs to the methyltransferase superfamily. RNA methyltransferase RsmG family.</text>
</comment>
<keyword evidence="3 6" id="KW-0489">Methyltransferase</keyword>
<dbReference type="Gene3D" id="3.40.50.150">
    <property type="entry name" value="Vaccinia Virus protein VP39"/>
    <property type="match status" value="1"/>
</dbReference>
<evidence type="ECO:0000313" key="7">
    <source>
        <dbReference type="EMBL" id="ARU17005.1"/>
    </source>
</evidence>
<dbReference type="OrthoDB" id="9808773at2"/>
<feature type="binding site" evidence="6">
    <location>
        <position position="151"/>
    </location>
    <ligand>
        <name>S-adenosyl-L-methionine</name>
        <dbReference type="ChEBI" id="CHEBI:59789"/>
    </ligand>
</feature>
<dbReference type="InterPro" id="IPR029063">
    <property type="entry name" value="SAM-dependent_MTases_sf"/>
</dbReference>
<feature type="binding site" evidence="6">
    <location>
        <position position="86"/>
    </location>
    <ligand>
        <name>S-adenosyl-L-methionine</name>
        <dbReference type="ChEBI" id="CHEBI:59789"/>
    </ligand>
</feature>
<dbReference type="KEGG" id="cman:A9D14_13585"/>
<comment type="caution">
    <text evidence="6">Lacks conserved residue(s) required for the propagation of feature annotation.</text>
</comment>
<keyword evidence="2 6" id="KW-0698">rRNA processing</keyword>
<accession>A0A1Z1FE33</accession>
<comment type="subcellular location">
    <subcellularLocation>
        <location evidence="6">Cytoplasm</location>
    </subcellularLocation>
</comment>
<feature type="binding site" evidence="6">
    <location>
        <position position="91"/>
    </location>
    <ligand>
        <name>S-adenosyl-L-methionine</name>
        <dbReference type="ChEBI" id="CHEBI:59789"/>
    </ligand>
</feature>
<dbReference type="Proteomes" id="UP000195807">
    <property type="component" value="Chromosome"/>
</dbReference>
<dbReference type="InterPro" id="IPR003682">
    <property type="entry name" value="rRNA_ssu_MeTfrase_G"/>
</dbReference>
<dbReference type="AlphaFoldDB" id="A0A1Z1FE33"/>
<evidence type="ECO:0000256" key="1">
    <source>
        <dbReference type="ARBA" id="ARBA00022490"/>
    </source>
</evidence>
<evidence type="ECO:0000256" key="6">
    <source>
        <dbReference type="HAMAP-Rule" id="MF_00074"/>
    </source>
</evidence>
<dbReference type="CDD" id="cd02440">
    <property type="entry name" value="AdoMet_MTases"/>
    <property type="match status" value="1"/>
</dbReference>
<dbReference type="EMBL" id="CP019602">
    <property type="protein sequence ID" value="ARU17005.1"/>
    <property type="molecule type" value="Genomic_DNA"/>
</dbReference>
<evidence type="ECO:0000256" key="4">
    <source>
        <dbReference type="ARBA" id="ARBA00022679"/>
    </source>
</evidence>
<comment type="function">
    <text evidence="6">Specifically methylates the N7 position of guanine in position 527 of 16S rRNA.</text>
</comment>
<dbReference type="HAMAP" id="MF_00074">
    <property type="entry name" value="16SrRNA_methyltr_G"/>
    <property type="match status" value="1"/>
</dbReference>
<name>A0A1Z1FE33_9SPHN</name>
<proteinExistence type="inferred from homology"/>
<evidence type="ECO:0000313" key="8">
    <source>
        <dbReference type="Proteomes" id="UP000195807"/>
    </source>
</evidence>
<dbReference type="EC" id="2.1.1.170" evidence="6"/>
<keyword evidence="8" id="KW-1185">Reference proteome</keyword>
<keyword evidence="1 6" id="KW-0963">Cytoplasm</keyword>
<dbReference type="GO" id="GO:0070043">
    <property type="term" value="F:rRNA (guanine-N7-)-methyltransferase activity"/>
    <property type="evidence" value="ECO:0007669"/>
    <property type="project" value="UniProtKB-UniRule"/>
</dbReference>
<dbReference type="PANTHER" id="PTHR31760:SF0">
    <property type="entry name" value="S-ADENOSYL-L-METHIONINE-DEPENDENT METHYLTRANSFERASES SUPERFAMILY PROTEIN"/>
    <property type="match status" value="1"/>
</dbReference>
<dbReference type="STRING" id="450378.GCA_001661675_02728"/>